<dbReference type="EMBL" id="QLLO01000004">
    <property type="protein sequence ID" value="RAJ15111.1"/>
    <property type="molecule type" value="Genomic_DNA"/>
</dbReference>
<reference evidence="2 3" key="1">
    <citation type="submission" date="2018-06" db="EMBL/GenBank/DDBJ databases">
        <title>Genomic Encyclopedia of Archaeal and Bacterial Type Strains, Phase II (KMG-II): from individual species to whole genera.</title>
        <authorList>
            <person name="Goeker M."/>
        </authorList>
    </citation>
    <scope>NUCLEOTIDE SEQUENCE [LARGE SCALE GENOMIC DNA]</scope>
    <source>
        <strain evidence="2 3">DSM 24464</strain>
    </source>
</reference>
<protein>
    <submittedName>
        <fullName evidence="2">Long-subunit fatty acid transport protein</fullName>
    </submittedName>
</protein>
<feature type="chain" id="PRO_5016372550" evidence="1">
    <location>
        <begin position="20"/>
        <end position="428"/>
    </location>
</feature>
<keyword evidence="1" id="KW-0732">Signal</keyword>
<dbReference type="OrthoDB" id="1491239at2"/>
<sequence>MIKKLVLVFIALFAIQSYGQDGTASPYSFYGIGSLKFKGSVENRSMGGLGVYKDSIHINFLNPATFTGNNLTTFNNESRPVKFTVGGSFTSTSLKTESSEDKAQSTTFNYLALSIPVGKFGFGFGLLPYTSVGYELETLDSEGRVDFRYFGDGGVNKAFFSLGYQISNSLSIGVEMDYDFGNIRNNTINILFNDSGEPLDYYSVENSRSDISGLNFNLGLHYQKMINSKLEFQGSVTYTPEAELTSKNQRTIFTDNGTNESNIEVDLEASNLAETKLTLPTKYSVGAGLGEPRKWFAGVEYTSQNTSEFFNPFYGNVGATFEDASKLSVGGFYIPEYNSFSKYWKRATYRAGLRFENTGLNINNQSIKEFGMSFGVGLPVGNVFSNANLGLELGQRGTTNANLVKENFISFQISLSLNDRWFQKRKYD</sequence>
<evidence type="ECO:0000313" key="3">
    <source>
        <dbReference type="Proteomes" id="UP000248703"/>
    </source>
</evidence>
<gene>
    <name evidence="2" type="ORF">LY08_01462</name>
</gene>
<dbReference type="SUPFAM" id="SSF56935">
    <property type="entry name" value="Porins"/>
    <property type="match status" value="1"/>
</dbReference>
<dbReference type="AlphaFoldDB" id="A0A327REI3"/>
<keyword evidence="3" id="KW-1185">Reference proteome</keyword>
<accession>A0A327REI3</accession>
<feature type="signal peptide" evidence="1">
    <location>
        <begin position="1"/>
        <end position="19"/>
    </location>
</feature>
<dbReference type="Proteomes" id="UP000248703">
    <property type="component" value="Unassembled WGS sequence"/>
</dbReference>
<comment type="caution">
    <text evidence="2">The sequence shown here is derived from an EMBL/GenBank/DDBJ whole genome shotgun (WGS) entry which is preliminary data.</text>
</comment>
<organism evidence="2 3">
    <name type="scientific">Olleya aquimaris</name>
    <dbReference type="NCBI Taxonomy" id="639310"/>
    <lineage>
        <taxon>Bacteria</taxon>
        <taxon>Pseudomonadati</taxon>
        <taxon>Bacteroidota</taxon>
        <taxon>Flavobacteriia</taxon>
        <taxon>Flavobacteriales</taxon>
        <taxon>Flavobacteriaceae</taxon>
    </lineage>
</organism>
<name>A0A327REI3_9FLAO</name>
<dbReference type="Gene3D" id="2.40.160.60">
    <property type="entry name" value="Outer membrane protein transport protein (OMPP1/FadL/TodX)"/>
    <property type="match status" value="1"/>
</dbReference>
<evidence type="ECO:0000313" key="2">
    <source>
        <dbReference type="EMBL" id="RAJ15111.1"/>
    </source>
</evidence>
<dbReference type="RefSeq" id="WP_111659779.1">
    <property type="nucleotide sequence ID" value="NZ_QLLO01000004.1"/>
</dbReference>
<proteinExistence type="predicted"/>
<evidence type="ECO:0000256" key="1">
    <source>
        <dbReference type="SAM" id="SignalP"/>
    </source>
</evidence>